<dbReference type="InterPro" id="IPR009061">
    <property type="entry name" value="DNA-bd_dom_put_sf"/>
</dbReference>
<dbReference type="EMBL" id="VSSQ01000055">
    <property type="protein sequence ID" value="MPL70875.1"/>
    <property type="molecule type" value="Genomic_DNA"/>
</dbReference>
<dbReference type="Pfam" id="PF13411">
    <property type="entry name" value="MerR_1"/>
    <property type="match status" value="1"/>
</dbReference>
<reference evidence="2" key="1">
    <citation type="submission" date="2019-08" db="EMBL/GenBank/DDBJ databases">
        <authorList>
            <person name="Kucharzyk K."/>
            <person name="Murdoch R.W."/>
            <person name="Higgins S."/>
            <person name="Loffler F."/>
        </authorList>
    </citation>
    <scope>NUCLEOTIDE SEQUENCE</scope>
</reference>
<organism evidence="2">
    <name type="scientific">bioreactor metagenome</name>
    <dbReference type="NCBI Taxonomy" id="1076179"/>
    <lineage>
        <taxon>unclassified sequences</taxon>
        <taxon>metagenomes</taxon>
        <taxon>ecological metagenomes</taxon>
    </lineage>
</organism>
<dbReference type="SUPFAM" id="SSF46955">
    <property type="entry name" value="Putative DNA-binding domain"/>
    <property type="match status" value="1"/>
</dbReference>
<dbReference type="Gene3D" id="1.10.1660.10">
    <property type="match status" value="1"/>
</dbReference>
<name>A0A644TVG5_9ZZZZ</name>
<proteinExistence type="predicted"/>
<gene>
    <name evidence="2" type="ORF">SDC9_16637</name>
</gene>
<evidence type="ECO:0000259" key="1">
    <source>
        <dbReference type="Pfam" id="PF13411"/>
    </source>
</evidence>
<dbReference type="InterPro" id="IPR000551">
    <property type="entry name" value="MerR-type_HTH_dom"/>
</dbReference>
<dbReference type="GO" id="GO:0003677">
    <property type="term" value="F:DNA binding"/>
    <property type="evidence" value="ECO:0007669"/>
    <property type="project" value="InterPro"/>
</dbReference>
<dbReference type="AlphaFoldDB" id="A0A644TVG5"/>
<comment type="caution">
    <text evidence="2">The sequence shown here is derived from an EMBL/GenBank/DDBJ whole genome shotgun (WGS) entry which is preliminary data.</text>
</comment>
<feature type="domain" description="HTH merR-type" evidence="1">
    <location>
        <begin position="4"/>
        <end position="73"/>
    </location>
</feature>
<evidence type="ECO:0000313" key="2">
    <source>
        <dbReference type="EMBL" id="MPL70875.1"/>
    </source>
</evidence>
<sequence>MKSYSTGEVEALLGLPASTLRFWEKEVPFLAPRKDLFGRRAYSPLDLCVLARLKRLALARDLGLKAACRAMEEEITKGDPSLKAEIMELRTLLFSLFSDLRELQKDSASDGES</sequence>
<accession>A0A644TVG5</accession>
<protein>
    <recommendedName>
        <fullName evidence="1">HTH merR-type domain-containing protein</fullName>
    </recommendedName>
</protein>
<dbReference type="GO" id="GO:0006355">
    <property type="term" value="P:regulation of DNA-templated transcription"/>
    <property type="evidence" value="ECO:0007669"/>
    <property type="project" value="InterPro"/>
</dbReference>